<organism evidence="9 10">
    <name type="scientific">Rubrivirga litoralis</name>
    <dbReference type="NCBI Taxonomy" id="3075598"/>
    <lineage>
        <taxon>Bacteria</taxon>
        <taxon>Pseudomonadati</taxon>
        <taxon>Rhodothermota</taxon>
        <taxon>Rhodothermia</taxon>
        <taxon>Rhodothermales</taxon>
        <taxon>Rubricoccaceae</taxon>
        <taxon>Rubrivirga</taxon>
    </lineage>
</organism>
<evidence type="ECO:0000256" key="4">
    <source>
        <dbReference type="ARBA" id="ARBA00016377"/>
    </source>
</evidence>
<evidence type="ECO:0000313" key="9">
    <source>
        <dbReference type="EMBL" id="MDT0630509.1"/>
    </source>
</evidence>
<dbReference type="Gene3D" id="3.90.79.10">
    <property type="entry name" value="Nucleoside Triphosphate Pyrophosphohydrolase"/>
    <property type="match status" value="1"/>
</dbReference>
<protein>
    <recommendedName>
        <fullName evidence="4">GDP-mannose pyrophosphatase</fullName>
    </recommendedName>
    <alternativeName>
        <fullName evidence="6">GDP-mannose hydrolase</fullName>
    </alternativeName>
    <alternativeName>
        <fullName evidence="7">GDPMK</fullName>
    </alternativeName>
</protein>
<dbReference type="Pfam" id="PF00293">
    <property type="entry name" value="NUDIX"/>
    <property type="match status" value="1"/>
</dbReference>
<dbReference type="Proteomes" id="UP001267426">
    <property type="component" value="Unassembled WGS sequence"/>
</dbReference>
<dbReference type="GO" id="GO:0016787">
    <property type="term" value="F:hydrolase activity"/>
    <property type="evidence" value="ECO:0007669"/>
    <property type="project" value="UniProtKB-KW"/>
</dbReference>
<gene>
    <name evidence="9" type="ORF">RM540_02010</name>
</gene>
<dbReference type="PANTHER" id="PTHR11839:SF18">
    <property type="entry name" value="NUDIX HYDROLASE DOMAIN-CONTAINING PROTEIN"/>
    <property type="match status" value="1"/>
</dbReference>
<evidence type="ECO:0000256" key="5">
    <source>
        <dbReference type="ARBA" id="ARBA00022801"/>
    </source>
</evidence>
<evidence type="ECO:0000256" key="7">
    <source>
        <dbReference type="ARBA" id="ARBA00032272"/>
    </source>
</evidence>
<dbReference type="EMBL" id="JAVRHT010000002">
    <property type="protein sequence ID" value="MDT0630509.1"/>
    <property type="molecule type" value="Genomic_DNA"/>
</dbReference>
<dbReference type="SUPFAM" id="SSF55811">
    <property type="entry name" value="Nudix"/>
    <property type="match status" value="1"/>
</dbReference>
<keyword evidence="5 9" id="KW-0378">Hydrolase</keyword>
<dbReference type="InterPro" id="IPR000086">
    <property type="entry name" value="NUDIX_hydrolase_dom"/>
</dbReference>
<proteinExistence type="inferred from homology"/>
<evidence type="ECO:0000259" key="8">
    <source>
        <dbReference type="PROSITE" id="PS51462"/>
    </source>
</evidence>
<evidence type="ECO:0000313" key="10">
    <source>
        <dbReference type="Proteomes" id="UP001267426"/>
    </source>
</evidence>
<reference evidence="9 10" key="1">
    <citation type="submission" date="2023-09" db="EMBL/GenBank/DDBJ databases">
        <authorList>
            <person name="Rey-Velasco X."/>
        </authorList>
    </citation>
    <scope>NUCLEOTIDE SEQUENCE [LARGE SCALE GENOMIC DNA]</scope>
    <source>
        <strain evidence="9 10">F394</strain>
    </source>
</reference>
<dbReference type="PROSITE" id="PS51462">
    <property type="entry name" value="NUDIX"/>
    <property type="match status" value="1"/>
</dbReference>
<comment type="catalytic activity">
    <reaction evidence="1">
        <text>GDP-alpha-D-mannose + H2O = alpha-D-mannose 1-phosphate + GMP + 2 H(+)</text>
        <dbReference type="Rhea" id="RHEA:27978"/>
        <dbReference type="ChEBI" id="CHEBI:15377"/>
        <dbReference type="ChEBI" id="CHEBI:15378"/>
        <dbReference type="ChEBI" id="CHEBI:57527"/>
        <dbReference type="ChEBI" id="CHEBI:58115"/>
        <dbReference type="ChEBI" id="CHEBI:58409"/>
    </reaction>
</comment>
<dbReference type="InterPro" id="IPR015797">
    <property type="entry name" value="NUDIX_hydrolase-like_dom_sf"/>
</dbReference>
<sequence>MSLTEETISSEPVYDGTLLHVRRDEVRLPDGATSVREWIKHPGASAVVAIDGEGRVVLVRQFRYPPRREFLEVPAGKFDRDGESPLDVAQRELEEETGLTAAAWTALGRTFPGIGYSSETIHLFLAESLSEGERGGDDDEFLEVVRLPFDEAVRRAESGEILDAKTSLALLLAAARRRDT</sequence>
<evidence type="ECO:0000256" key="6">
    <source>
        <dbReference type="ARBA" id="ARBA00032162"/>
    </source>
</evidence>
<name>A0ABU3BMI3_9BACT</name>
<evidence type="ECO:0000256" key="1">
    <source>
        <dbReference type="ARBA" id="ARBA00000847"/>
    </source>
</evidence>
<comment type="caution">
    <text evidence="9">The sequence shown here is derived from an EMBL/GenBank/DDBJ whole genome shotgun (WGS) entry which is preliminary data.</text>
</comment>
<dbReference type="RefSeq" id="WP_311661653.1">
    <property type="nucleotide sequence ID" value="NZ_JAVRHT010000002.1"/>
</dbReference>
<evidence type="ECO:0000256" key="3">
    <source>
        <dbReference type="ARBA" id="ARBA00007275"/>
    </source>
</evidence>
<accession>A0ABU3BMI3</accession>
<keyword evidence="10" id="KW-1185">Reference proteome</keyword>
<evidence type="ECO:0000256" key="2">
    <source>
        <dbReference type="ARBA" id="ARBA00001946"/>
    </source>
</evidence>
<comment type="cofactor">
    <cofactor evidence="2">
        <name>Mg(2+)</name>
        <dbReference type="ChEBI" id="CHEBI:18420"/>
    </cofactor>
</comment>
<feature type="domain" description="Nudix hydrolase" evidence="8">
    <location>
        <begin position="39"/>
        <end position="169"/>
    </location>
</feature>
<comment type="similarity">
    <text evidence="3">Belongs to the Nudix hydrolase family. NudK subfamily.</text>
</comment>
<dbReference type="PANTHER" id="PTHR11839">
    <property type="entry name" value="UDP/ADP-SUGAR PYROPHOSPHATASE"/>
    <property type="match status" value="1"/>
</dbReference>